<comment type="caution">
    <text evidence="2">The sequence shown here is derived from an EMBL/GenBank/DDBJ whole genome shotgun (WGS) entry which is preliminary data.</text>
</comment>
<proteinExistence type="predicted"/>
<sequence>MDRRALIGLAALGSALAAAEAAEASGKSEGGGAPTHPFISLPTATATVLRRDGRRGVMTVEVGVDVTDMALRARADQSKPRLSAAYNEVVRLAGERLLPGAPPDVEWLSRALQAATDRVLGRAGARLLLGTVMVV</sequence>
<name>A0ABV2RD95_9CAUL</name>
<dbReference type="EMBL" id="JBEPTF010000002">
    <property type="protein sequence ID" value="MET4683892.1"/>
    <property type="molecule type" value="Genomic_DNA"/>
</dbReference>
<dbReference type="RefSeq" id="WP_354088847.1">
    <property type="nucleotide sequence ID" value="NZ_JBEPTF010000002.1"/>
</dbReference>
<evidence type="ECO:0000313" key="2">
    <source>
        <dbReference type="EMBL" id="MET4683892.1"/>
    </source>
</evidence>
<reference evidence="2 3" key="1">
    <citation type="submission" date="2024-06" db="EMBL/GenBank/DDBJ databases">
        <title>Sorghum-associated microbial communities from plants grown in Nebraska, USA.</title>
        <authorList>
            <person name="Schachtman D."/>
        </authorList>
    </citation>
    <scope>NUCLEOTIDE SEQUENCE [LARGE SCALE GENOMIC DNA]</scope>
    <source>
        <strain evidence="2 3">2814</strain>
    </source>
</reference>
<feature type="signal peptide" evidence="1">
    <location>
        <begin position="1"/>
        <end position="21"/>
    </location>
</feature>
<evidence type="ECO:0000313" key="3">
    <source>
        <dbReference type="Proteomes" id="UP001549313"/>
    </source>
</evidence>
<dbReference type="Proteomes" id="UP001549313">
    <property type="component" value="Unassembled WGS sequence"/>
</dbReference>
<gene>
    <name evidence="2" type="ORF">ABIE19_001822</name>
</gene>
<keyword evidence="3" id="KW-1185">Reference proteome</keyword>
<evidence type="ECO:0000256" key="1">
    <source>
        <dbReference type="SAM" id="SignalP"/>
    </source>
</evidence>
<feature type="chain" id="PRO_5047026071" description="Tat pathway signal protein" evidence="1">
    <location>
        <begin position="22"/>
        <end position="135"/>
    </location>
</feature>
<evidence type="ECO:0008006" key="4">
    <source>
        <dbReference type="Google" id="ProtNLM"/>
    </source>
</evidence>
<organism evidence="2 3">
    <name type="scientific">Brevundimonas faecalis</name>
    <dbReference type="NCBI Taxonomy" id="947378"/>
    <lineage>
        <taxon>Bacteria</taxon>
        <taxon>Pseudomonadati</taxon>
        <taxon>Pseudomonadota</taxon>
        <taxon>Alphaproteobacteria</taxon>
        <taxon>Caulobacterales</taxon>
        <taxon>Caulobacteraceae</taxon>
        <taxon>Brevundimonas</taxon>
    </lineage>
</organism>
<keyword evidence="1" id="KW-0732">Signal</keyword>
<protein>
    <recommendedName>
        <fullName evidence="4">Tat pathway signal protein</fullName>
    </recommendedName>
</protein>
<accession>A0ABV2RD95</accession>